<keyword evidence="4" id="KW-0812">Transmembrane</keyword>
<dbReference type="PANTHER" id="PTHR13817:SF73">
    <property type="entry name" value="FIBRONECTIN TYPE-III DOMAIN-CONTAINING PROTEIN"/>
    <property type="match status" value="1"/>
</dbReference>
<keyword evidence="3" id="KW-0119">Carbohydrate metabolism</keyword>
<dbReference type="InterPro" id="IPR049804">
    <property type="entry name" value="Choice_anch_L"/>
</dbReference>
<keyword evidence="4" id="KW-1133">Transmembrane helix</keyword>
<feature type="domain" description="Fibronectin type-III" evidence="6">
    <location>
        <begin position="660"/>
        <end position="747"/>
    </location>
</feature>
<organism evidence="7 8">
    <name type="scientific">Cellulomonas xiejunii</name>
    <dbReference type="NCBI Taxonomy" id="2968083"/>
    <lineage>
        <taxon>Bacteria</taxon>
        <taxon>Bacillati</taxon>
        <taxon>Actinomycetota</taxon>
        <taxon>Actinomycetes</taxon>
        <taxon>Micrococcales</taxon>
        <taxon>Cellulomonadaceae</taxon>
        <taxon>Cellulomonas</taxon>
    </lineage>
</organism>
<dbReference type="PROSITE" id="PS50853">
    <property type="entry name" value="FN3"/>
    <property type="match status" value="2"/>
</dbReference>
<dbReference type="InterPro" id="IPR050964">
    <property type="entry name" value="Striated_Muscle_Regulatory"/>
</dbReference>
<evidence type="ECO:0000256" key="5">
    <source>
        <dbReference type="SAM" id="SignalP"/>
    </source>
</evidence>
<dbReference type="EMBL" id="CP101987">
    <property type="protein sequence ID" value="UUI72476.1"/>
    <property type="molecule type" value="Genomic_DNA"/>
</dbReference>
<evidence type="ECO:0000256" key="4">
    <source>
        <dbReference type="SAM" id="Phobius"/>
    </source>
</evidence>
<dbReference type="CDD" id="cd00063">
    <property type="entry name" value="FN3"/>
    <property type="match status" value="1"/>
</dbReference>
<feature type="signal peptide" evidence="5">
    <location>
        <begin position="1"/>
        <end position="28"/>
    </location>
</feature>
<dbReference type="InterPro" id="IPR013783">
    <property type="entry name" value="Ig-like_fold"/>
</dbReference>
<evidence type="ECO:0000259" key="6">
    <source>
        <dbReference type="PROSITE" id="PS50853"/>
    </source>
</evidence>
<evidence type="ECO:0000313" key="8">
    <source>
        <dbReference type="Proteomes" id="UP001316384"/>
    </source>
</evidence>
<keyword evidence="2" id="KW-0378">Hydrolase</keyword>
<keyword evidence="3" id="KW-0624">Polysaccharide degradation</keyword>
<evidence type="ECO:0000256" key="3">
    <source>
        <dbReference type="ARBA" id="ARBA00023326"/>
    </source>
</evidence>
<sequence length="940" mass="94045">MRVRKPVATTAAVALVAGTIWSAAPAAAASASNLASAILTPAAAAHLTGSTITTPSDSASAVRTDSVAGFPSRAGGTYAVLSTGDATELTSAGQGFEASTGYSSSATRGGAFDVTTLELTLNVPQGANCLLGVTFRFLSDEFPDFVGGGYNDVFIAEAGATTWSVTGGTINAPDNFAFDSAGRFISVNSGLFDGSSATAEAVGTVFNGATPKLTAQVPLTGGTQQKLFFSILDQGDAELDSAVMIDHLRLGTVDDPADDCRPGATSNPTEILVSAAAPTQVDVSGTAGDTYTVPASEGITYSVGGTPVAAGTYPGTGTVVVTAQAQAGYAVSGPSQFTLVFSDIAQVTATEPTWTDTWGTDEDTYTIPSVTGVRYSVDGDVVAPGTYPATGTVTVDAAATTGYDLTGATRFTHTFTDIRQVTAVEPTWTDASGTDEDTYTIPSVTGVQYSVDGEAVAPGTYPATGTVTVDAAATTGYGLTGATRFTHTFTDITHVSALAPTVVDQPGTVLDRVTIPQVTGVAYLVDGVPVAAGTHALTGDVLVTAQAADARHVLVGTSSFPLHLSDADVPGAPVLVAEAGSGSVALSWAEPAGDPTGYELQTSRDGTVWASAGTTTSTRATLDALVDGTPVSFRVRGVNGLGHGAWSAPVTATPVSPPAAPSITRVQPDNRRLHVTVAAPASDGGSPVVRYERTLDGGRTWAAVDGSPFELTGLVNGTTYRVQVRAVTAVGAGAASAVATGTPVAAPVTVPGDDGTPARPRVEPGVVQAWAGGAPAPVTVGVQDGRRTAAGQGFDVTLGGVDARGTQLPVDASGRVVVDPDGFVSVSGGGFAPGEVVDVWLFSTPVLLGSVTVQADGTFAGRLRLPAGVPAGRHTLQINGTRADGTLVSVAAGVLVAAAADEPDELAVTGAPAGSGALLALWLLVAGAGAVLVARRAHRV</sequence>
<dbReference type="Pfam" id="PF00041">
    <property type="entry name" value="fn3"/>
    <property type="match status" value="2"/>
</dbReference>
<feature type="chain" id="PRO_5045346599" evidence="5">
    <location>
        <begin position="29"/>
        <end position="940"/>
    </location>
</feature>
<dbReference type="Proteomes" id="UP001316384">
    <property type="component" value="Chromosome"/>
</dbReference>
<dbReference type="InterPro" id="IPR036116">
    <property type="entry name" value="FN3_sf"/>
</dbReference>
<feature type="domain" description="Fibronectin type-III" evidence="6">
    <location>
        <begin position="569"/>
        <end position="658"/>
    </location>
</feature>
<reference evidence="7 8" key="1">
    <citation type="submission" date="2022-07" db="EMBL/GenBank/DDBJ databases">
        <title>Novel species in genus cellulomonas.</title>
        <authorList>
            <person name="Ye L."/>
        </authorList>
    </citation>
    <scope>NUCLEOTIDE SEQUENCE [LARGE SCALE GENOMIC DNA]</scope>
    <source>
        <strain evidence="8">zg-B89</strain>
    </source>
</reference>
<feature type="transmembrane region" description="Helical" evidence="4">
    <location>
        <begin position="913"/>
        <end position="934"/>
    </location>
</feature>
<keyword evidence="5" id="KW-0732">Signal</keyword>
<keyword evidence="1" id="KW-0677">Repeat</keyword>
<evidence type="ECO:0000256" key="1">
    <source>
        <dbReference type="ARBA" id="ARBA00022737"/>
    </source>
</evidence>
<proteinExistence type="predicted"/>
<evidence type="ECO:0000256" key="2">
    <source>
        <dbReference type="ARBA" id="ARBA00023295"/>
    </source>
</evidence>
<dbReference type="Gene3D" id="2.60.40.10">
    <property type="entry name" value="Immunoglobulins"/>
    <property type="match status" value="2"/>
</dbReference>
<dbReference type="InterPro" id="IPR003961">
    <property type="entry name" value="FN3_dom"/>
</dbReference>
<dbReference type="RefSeq" id="WP_227578037.1">
    <property type="nucleotide sequence ID" value="NZ_CP101987.1"/>
</dbReference>
<gene>
    <name evidence="7" type="ORF">NP048_03140</name>
</gene>
<protein>
    <submittedName>
        <fullName evidence="7">Fibronectin type III domain-containing protein</fullName>
    </submittedName>
</protein>
<keyword evidence="4" id="KW-0472">Membrane</keyword>
<dbReference type="SUPFAM" id="SSF49265">
    <property type="entry name" value="Fibronectin type III"/>
    <property type="match status" value="1"/>
</dbReference>
<dbReference type="SMART" id="SM00060">
    <property type="entry name" value="FN3"/>
    <property type="match status" value="2"/>
</dbReference>
<evidence type="ECO:0000313" key="7">
    <source>
        <dbReference type="EMBL" id="UUI72476.1"/>
    </source>
</evidence>
<keyword evidence="8" id="KW-1185">Reference proteome</keyword>
<dbReference type="PANTHER" id="PTHR13817">
    <property type="entry name" value="TITIN"/>
    <property type="match status" value="1"/>
</dbReference>
<keyword evidence="2" id="KW-0326">Glycosidase</keyword>
<name>A0ABY5KSN1_9CELL</name>
<dbReference type="NCBIfam" id="NF038133">
    <property type="entry name" value="choice_anch_L"/>
    <property type="match status" value="1"/>
</dbReference>
<accession>A0ABY5KSN1</accession>